<dbReference type="PANTHER" id="PTHR43445:SF5">
    <property type="entry name" value="UDP-N-ACETYLMURAMATE--L-ALANYL-GAMMA-D-GLUTAMYL-MESO-2,6-DIAMINOHEPTANDIOATE LIGASE"/>
    <property type="match status" value="1"/>
</dbReference>
<feature type="domain" description="Mur ligase N-terminal catalytic" evidence="11">
    <location>
        <begin position="13"/>
        <end position="112"/>
    </location>
</feature>
<evidence type="ECO:0000256" key="7">
    <source>
        <dbReference type="ARBA" id="ARBA00023306"/>
    </source>
</evidence>
<protein>
    <recommendedName>
        <fullName evidence="9">UDP-N-acetylmuramate:L-alanyl-gamma-D-glutamyl-meso-diaminopimelate ligase</fullName>
        <ecNumber evidence="9">6.3.2.45</ecNumber>
    </recommendedName>
</protein>
<dbReference type="InterPro" id="IPR036565">
    <property type="entry name" value="Mur-like_cat_sf"/>
</dbReference>
<keyword evidence="1 14" id="KW-0436">Ligase</keyword>
<evidence type="ECO:0000256" key="5">
    <source>
        <dbReference type="ARBA" id="ARBA00022960"/>
    </source>
</evidence>
<dbReference type="InterPro" id="IPR004101">
    <property type="entry name" value="Mur_ligase_C"/>
</dbReference>
<feature type="domain" description="Mur ligase C-terminal" evidence="12">
    <location>
        <begin position="317"/>
        <end position="391"/>
    </location>
</feature>
<evidence type="ECO:0000259" key="13">
    <source>
        <dbReference type="Pfam" id="PF08245"/>
    </source>
</evidence>
<evidence type="ECO:0000313" key="14">
    <source>
        <dbReference type="EMBL" id="RZO12118.1"/>
    </source>
</evidence>
<dbReference type="EMBL" id="SHBN01000015">
    <property type="protein sequence ID" value="RZO12118.1"/>
    <property type="molecule type" value="Genomic_DNA"/>
</dbReference>
<gene>
    <name evidence="14" type="primary">mpl</name>
    <name evidence="14" type="ORF">EVB01_01210</name>
</gene>
<dbReference type="InterPro" id="IPR050061">
    <property type="entry name" value="MurCDEF_pg_biosynth"/>
</dbReference>
<evidence type="ECO:0000256" key="8">
    <source>
        <dbReference type="ARBA" id="ARBA00023316"/>
    </source>
</evidence>
<keyword evidence="2" id="KW-0132">Cell division</keyword>
<dbReference type="GO" id="GO:0008360">
    <property type="term" value="P:regulation of cell shape"/>
    <property type="evidence" value="ECO:0007669"/>
    <property type="project" value="UniProtKB-KW"/>
</dbReference>
<dbReference type="InterPro" id="IPR000713">
    <property type="entry name" value="Mur_ligase_N"/>
</dbReference>
<keyword evidence="4" id="KW-0067">ATP-binding</keyword>
<dbReference type="InterPro" id="IPR036615">
    <property type="entry name" value="Mur_ligase_C_dom_sf"/>
</dbReference>
<dbReference type="Gene3D" id="3.40.50.720">
    <property type="entry name" value="NAD(P)-binding Rossmann-like Domain"/>
    <property type="match status" value="1"/>
</dbReference>
<evidence type="ECO:0000256" key="1">
    <source>
        <dbReference type="ARBA" id="ARBA00022598"/>
    </source>
</evidence>
<proteinExistence type="predicted"/>
<keyword evidence="8" id="KW-0961">Cell wall biogenesis/degradation</keyword>
<dbReference type="GO" id="GO:0005524">
    <property type="term" value="F:ATP binding"/>
    <property type="evidence" value="ECO:0007669"/>
    <property type="project" value="UniProtKB-KW"/>
</dbReference>
<keyword evidence="10" id="KW-0812">Transmembrane</keyword>
<dbReference type="GO" id="GO:0009252">
    <property type="term" value="P:peptidoglycan biosynthetic process"/>
    <property type="evidence" value="ECO:0007669"/>
    <property type="project" value="UniProtKB-UniRule"/>
</dbReference>
<feature type="transmembrane region" description="Helical" evidence="10">
    <location>
        <begin position="12"/>
        <end position="32"/>
    </location>
</feature>
<keyword evidence="10" id="KW-1133">Transmembrane helix</keyword>
<keyword evidence="10" id="KW-0472">Membrane</keyword>
<sequence length="444" mass="49953">MVTNVTDKYLKMKIHILGICGTFMGGLAQILVEKGHQVTGSDKQFYPPMSDQLHALGVEMIEGFEESDLPSADLYVIGNALSRGNPSIEYILTQKLEYTSGPKMLGEIIRDKKVIAVSGTHGKTSTSFLLCEIFQAQGIDVGFLVGGVSDSFKNSARLGSSQYFIIEADEYDSAFFDKRSKFIHYHPETFIINNIEFDHADIFNDLSDILKQFHHAIRTVPANGNILFHEGDNNISNLMEMGCWSNTYKLGKDDTIQLVIDEDVINFEDQQFDIHDLPMHGKHNLSNVIMAMYAAFLYGIHPEDSFLALKSSKGVKRRFETVFQNDNKVIIDDFAHHPTAILHTVQAAINHFSSKKILGIIELASNTMSQGHHGAELYESASGLEKVYWLNLSSQRNMEFEYDSIKLLLADLKKDIDNFDVILIMSNKDSKKISEPIIDLIKIK</sequence>
<dbReference type="PANTHER" id="PTHR43445">
    <property type="entry name" value="UDP-N-ACETYLMURAMATE--L-ALANINE LIGASE-RELATED"/>
    <property type="match status" value="1"/>
</dbReference>
<dbReference type="SUPFAM" id="SSF53244">
    <property type="entry name" value="MurD-like peptide ligases, peptide-binding domain"/>
    <property type="match status" value="1"/>
</dbReference>
<dbReference type="Pfam" id="PF01225">
    <property type="entry name" value="Mur_ligase"/>
    <property type="match status" value="1"/>
</dbReference>
<dbReference type="EC" id="6.3.2.45" evidence="9"/>
<dbReference type="SUPFAM" id="SSF51984">
    <property type="entry name" value="MurCD N-terminal domain"/>
    <property type="match status" value="1"/>
</dbReference>
<evidence type="ECO:0000256" key="2">
    <source>
        <dbReference type="ARBA" id="ARBA00022618"/>
    </source>
</evidence>
<keyword evidence="7" id="KW-0131">Cell cycle</keyword>
<dbReference type="InterPro" id="IPR013221">
    <property type="entry name" value="Mur_ligase_cen"/>
</dbReference>
<evidence type="ECO:0000313" key="15">
    <source>
        <dbReference type="Proteomes" id="UP000319023"/>
    </source>
</evidence>
<dbReference type="GO" id="GO:0051301">
    <property type="term" value="P:cell division"/>
    <property type="evidence" value="ECO:0007669"/>
    <property type="project" value="UniProtKB-KW"/>
</dbReference>
<evidence type="ECO:0000256" key="10">
    <source>
        <dbReference type="SAM" id="Phobius"/>
    </source>
</evidence>
<dbReference type="Proteomes" id="UP000319023">
    <property type="component" value="Unassembled WGS sequence"/>
</dbReference>
<reference evidence="14 15" key="1">
    <citation type="submission" date="2019-02" db="EMBL/GenBank/DDBJ databases">
        <title>Prokaryotic population dynamics and viral predation in marine succession experiment using metagenomics: the confinement effect.</title>
        <authorList>
            <person name="Haro-Moreno J.M."/>
            <person name="Rodriguez-Valera F."/>
            <person name="Lopez-Perez M."/>
        </authorList>
    </citation>
    <scope>NUCLEOTIDE SEQUENCE [LARGE SCALE GENOMIC DNA]</scope>
    <source>
        <strain evidence="14">MED-G168</strain>
    </source>
</reference>
<dbReference type="GO" id="GO:0071555">
    <property type="term" value="P:cell wall organization"/>
    <property type="evidence" value="ECO:0007669"/>
    <property type="project" value="UniProtKB-KW"/>
</dbReference>
<dbReference type="Pfam" id="PF08245">
    <property type="entry name" value="Mur_ligase_M"/>
    <property type="match status" value="1"/>
</dbReference>
<evidence type="ECO:0000256" key="4">
    <source>
        <dbReference type="ARBA" id="ARBA00022840"/>
    </source>
</evidence>
<keyword evidence="5" id="KW-0133">Cell shape</keyword>
<dbReference type="AlphaFoldDB" id="A0A520LT01"/>
<dbReference type="NCBIfam" id="TIGR01081">
    <property type="entry name" value="mpl"/>
    <property type="match status" value="1"/>
</dbReference>
<dbReference type="Gene3D" id="3.40.1190.10">
    <property type="entry name" value="Mur-like, catalytic domain"/>
    <property type="match status" value="1"/>
</dbReference>
<dbReference type="Pfam" id="PF02875">
    <property type="entry name" value="Mur_ligase_C"/>
    <property type="match status" value="1"/>
</dbReference>
<keyword evidence="3" id="KW-0547">Nucleotide-binding</keyword>
<accession>A0A520LT01</accession>
<dbReference type="InterPro" id="IPR005757">
    <property type="entry name" value="Mpl"/>
</dbReference>
<dbReference type="SUPFAM" id="SSF53623">
    <property type="entry name" value="MurD-like peptide ligases, catalytic domain"/>
    <property type="match status" value="1"/>
</dbReference>
<evidence type="ECO:0000256" key="6">
    <source>
        <dbReference type="ARBA" id="ARBA00022984"/>
    </source>
</evidence>
<evidence type="ECO:0000259" key="12">
    <source>
        <dbReference type="Pfam" id="PF02875"/>
    </source>
</evidence>
<dbReference type="Gene3D" id="3.90.190.20">
    <property type="entry name" value="Mur ligase, C-terminal domain"/>
    <property type="match status" value="1"/>
</dbReference>
<dbReference type="GO" id="GO:0106418">
    <property type="term" value="F:UDP-N-acetylmuramate-L-alanyl-gamma-D-glutamyl-meso-2,6-diaminoheptanedioate ligase activity"/>
    <property type="evidence" value="ECO:0007669"/>
    <property type="project" value="UniProtKB-EC"/>
</dbReference>
<name>A0A520LT01_9GAMM</name>
<comment type="caution">
    <text evidence="14">The sequence shown here is derived from an EMBL/GenBank/DDBJ whole genome shotgun (WGS) entry which is preliminary data.</text>
</comment>
<feature type="domain" description="Mur ligase central" evidence="13">
    <location>
        <begin position="117"/>
        <end position="295"/>
    </location>
</feature>
<evidence type="ECO:0000256" key="3">
    <source>
        <dbReference type="ARBA" id="ARBA00022741"/>
    </source>
</evidence>
<keyword evidence="6" id="KW-0573">Peptidoglycan synthesis</keyword>
<organism evidence="14 15">
    <name type="scientific">SAR86 cluster bacterium</name>
    <dbReference type="NCBI Taxonomy" id="2030880"/>
    <lineage>
        <taxon>Bacteria</taxon>
        <taxon>Pseudomonadati</taxon>
        <taxon>Pseudomonadota</taxon>
        <taxon>Gammaproteobacteria</taxon>
        <taxon>SAR86 cluster</taxon>
    </lineage>
</organism>
<evidence type="ECO:0000259" key="11">
    <source>
        <dbReference type="Pfam" id="PF01225"/>
    </source>
</evidence>
<evidence type="ECO:0000256" key="9">
    <source>
        <dbReference type="NCBIfam" id="TIGR01081"/>
    </source>
</evidence>